<dbReference type="SUPFAM" id="SSF55486">
    <property type="entry name" value="Metalloproteases ('zincins'), catalytic domain"/>
    <property type="match status" value="1"/>
</dbReference>
<dbReference type="GO" id="GO:0008237">
    <property type="term" value="F:metallopeptidase activity"/>
    <property type="evidence" value="ECO:0007669"/>
    <property type="project" value="InterPro"/>
</dbReference>
<organism evidence="2 3">
    <name type="scientific">Microthyrium microscopicum</name>
    <dbReference type="NCBI Taxonomy" id="703497"/>
    <lineage>
        <taxon>Eukaryota</taxon>
        <taxon>Fungi</taxon>
        <taxon>Dikarya</taxon>
        <taxon>Ascomycota</taxon>
        <taxon>Pezizomycotina</taxon>
        <taxon>Dothideomycetes</taxon>
        <taxon>Dothideomycetes incertae sedis</taxon>
        <taxon>Microthyriales</taxon>
        <taxon>Microthyriaceae</taxon>
        <taxon>Microthyrium</taxon>
    </lineage>
</organism>
<dbReference type="Gene3D" id="3.40.390.10">
    <property type="entry name" value="Collagenase (Catalytic Domain)"/>
    <property type="match status" value="1"/>
</dbReference>
<dbReference type="AlphaFoldDB" id="A0A6A6TV32"/>
<dbReference type="EMBL" id="MU004247">
    <property type="protein sequence ID" value="KAF2663171.1"/>
    <property type="molecule type" value="Genomic_DNA"/>
</dbReference>
<evidence type="ECO:0000313" key="2">
    <source>
        <dbReference type="EMBL" id="KAF2663171.1"/>
    </source>
</evidence>
<dbReference type="OrthoDB" id="291007at2759"/>
<keyword evidence="1" id="KW-0732">Signal</keyword>
<evidence type="ECO:0000313" key="3">
    <source>
        <dbReference type="Proteomes" id="UP000799302"/>
    </source>
</evidence>
<proteinExistence type="predicted"/>
<evidence type="ECO:0000256" key="1">
    <source>
        <dbReference type="SAM" id="SignalP"/>
    </source>
</evidence>
<feature type="signal peptide" evidence="1">
    <location>
        <begin position="1"/>
        <end position="19"/>
    </location>
</feature>
<gene>
    <name evidence="2" type="ORF">BT63DRAFT_461549</name>
</gene>
<evidence type="ECO:0008006" key="4">
    <source>
        <dbReference type="Google" id="ProtNLM"/>
    </source>
</evidence>
<keyword evidence="3" id="KW-1185">Reference proteome</keyword>
<name>A0A6A6TV32_9PEZI</name>
<reference evidence="2" key="1">
    <citation type="journal article" date="2020" name="Stud. Mycol.">
        <title>101 Dothideomycetes genomes: a test case for predicting lifestyles and emergence of pathogens.</title>
        <authorList>
            <person name="Haridas S."/>
            <person name="Albert R."/>
            <person name="Binder M."/>
            <person name="Bloem J."/>
            <person name="Labutti K."/>
            <person name="Salamov A."/>
            <person name="Andreopoulos B."/>
            <person name="Baker S."/>
            <person name="Barry K."/>
            <person name="Bills G."/>
            <person name="Bluhm B."/>
            <person name="Cannon C."/>
            <person name="Castanera R."/>
            <person name="Culley D."/>
            <person name="Daum C."/>
            <person name="Ezra D."/>
            <person name="Gonzalez J."/>
            <person name="Henrissat B."/>
            <person name="Kuo A."/>
            <person name="Liang C."/>
            <person name="Lipzen A."/>
            <person name="Lutzoni F."/>
            <person name="Magnuson J."/>
            <person name="Mondo S."/>
            <person name="Nolan M."/>
            <person name="Ohm R."/>
            <person name="Pangilinan J."/>
            <person name="Park H.-J."/>
            <person name="Ramirez L."/>
            <person name="Alfaro M."/>
            <person name="Sun H."/>
            <person name="Tritt A."/>
            <person name="Yoshinaga Y."/>
            <person name="Zwiers L.-H."/>
            <person name="Turgeon B."/>
            <person name="Goodwin S."/>
            <person name="Spatafora J."/>
            <person name="Crous P."/>
            <person name="Grigoriev I."/>
        </authorList>
    </citation>
    <scope>NUCLEOTIDE SEQUENCE</scope>
    <source>
        <strain evidence="2">CBS 115976</strain>
    </source>
</reference>
<dbReference type="Proteomes" id="UP000799302">
    <property type="component" value="Unassembled WGS sequence"/>
</dbReference>
<protein>
    <recommendedName>
        <fullName evidence="4">Zincin</fullName>
    </recommendedName>
</protein>
<sequence length="301" mass="33309">MLSGTCMFFLALLPIFTASVPTTNNFTSLRERSYYVNPNNNDPNAAFKVWPTDEVVWCFTGAEDNDFKTLMGNAWNLWVDAIGGLVESSLEVDYGGLCANDYTKTKLQVTLTNTKSARTSVGYQGVGQQTMSFDPAPGWGTGDPTANLAHELGHAFGMRHEHQRTLAWRGDPNNGQPNPLIKFHCQNLADYDEKKKEGEDMNLICTNQFAASQAKFSAQDLLEIPVLAPPPGSPLKLPFYESSDFDWQSIMIYSSFSGAKKVGGTYQRVIEKWDATLMEPVKKPSGADAVAIRTMYPPHTE</sequence>
<feature type="chain" id="PRO_5025491966" description="Zincin" evidence="1">
    <location>
        <begin position="20"/>
        <end position="301"/>
    </location>
</feature>
<dbReference type="InterPro" id="IPR024079">
    <property type="entry name" value="MetalloPept_cat_dom_sf"/>
</dbReference>
<accession>A0A6A6TV32</accession>